<gene>
    <name evidence="2" type="ORF">B296_00047604</name>
</gene>
<reference evidence="2 3" key="1">
    <citation type="journal article" date="2014" name="Agronomy (Basel)">
        <title>A Draft Genome Sequence for Ensete ventricosum, the Drought-Tolerant Tree Against Hunger.</title>
        <authorList>
            <person name="Harrison J."/>
            <person name="Moore K.A."/>
            <person name="Paszkiewicz K."/>
            <person name="Jones T."/>
            <person name="Grant M."/>
            <person name="Ambacheew D."/>
            <person name="Muzemil S."/>
            <person name="Studholme D.J."/>
        </authorList>
    </citation>
    <scope>NUCLEOTIDE SEQUENCE [LARGE SCALE GENOMIC DNA]</scope>
</reference>
<sequence>MRESRLRAARPLARVIARGQAPYRGVQAVARFLEGVAAYGHSPIGKPSMAKGTHGGDTYGHNTRGRPWRWRLLESPRPLTRATPAGRSSSPVMVELVGTTPMGRPPTGQVAMPGDSPHP</sequence>
<organism evidence="2 3">
    <name type="scientific">Ensete ventricosum</name>
    <name type="common">Abyssinian banana</name>
    <name type="synonym">Musa ensete</name>
    <dbReference type="NCBI Taxonomy" id="4639"/>
    <lineage>
        <taxon>Eukaryota</taxon>
        <taxon>Viridiplantae</taxon>
        <taxon>Streptophyta</taxon>
        <taxon>Embryophyta</taxon>
        <taxon>Tracheophyta</taxon>
        <taxon>Spermatophyta</taxon>
        <taxon>Magnoliopsida</taxon>
        <taxon>Liliopsida</taxon>
        <taxon>Zingiberales</taxon>
        <taxon>Musaceae</taxon>
        <taxon>Ensete</taxon>
    </lineage>
</organism>
<evidence type="ECO:0000313" key="3">
    <source>
        <dbReference type="Proteomes" id="UP000287651"/>
    </source>
</evidence>
<dbReference type="EMBL" id="AMZH03023275">
    <property type="protein sequence ID" value="RRT36672.1"/>
    <property type="molecule type" value="Genomic_DNA"/>
</dbReference>
<evidence type="ECO:0000256" key="1">
    <source>
        <dbReference type="SAM" id="MobiDB-lite"/>
    </source>
</evidence>
<protein>
    <submittedName>
        <fullName evidence="2">Uncharacterized protein</fullName>
    </submittedName>
</protein>
<proteinExistence type="predicted"/>
<feature type="region of interest" description="Disordered" evidence="1">
    <location>
        <begin position="97"/>
        <end position="119"/>
    </location>
</feature>
<name>A0A426XB34_ENSVE</name>
<evidence type="ECO:0000313" key="2">
    <source>
        <dbReference type="EMBL" id="RRT36672.1"/>
    </source>
</evidence>
<dbReference type="AlphaFoldDB" id="A0A426XB34"/>
<accession>A0A426XB34</accession>
<feature type="region of interest" description="Disordered" evidence="1">
    <location>
        <begin position="43"/>
        <end position="65"/>
    </location>
</feature>
<dbReference type="Proteomes" id="UP000287651">
    <property type="component" value="Unassembled WGS sequence"/>
</dbReference>
<comment type="caution">
    <text evidence="2">The sequence shown here is derived from an EMBL/GenBank/DDBJ whole genome shotgun (WGS) entry which is preliminary data.</text>
</comment>